<name>A0A8K0NEB3_9HYPO</name>
<reference evidence="1" key="1">
    <citation type="journal article" date="2020" name="bioRxiv">
        <title>Whole genome comparisons of ergot fungi reveals the divergence and evolution of species within the genus Claviceps are the result of varying mechanisms driving genome evolution and host range expansion.</title>
        <authorList>
            <person name="Wyka S.A."/>
            <person name="Mondo S.J."/>
            <person name="Liu M."/>
            <person name="Dettman J."/>
            <person name="Nalam V."/>
            <person name="Broders K.D."/>
        </authorList>
    </citation>
    <scope>NUCLEOTIDE SEQUENCE</scope>
    <source>
        <strain evidence="1">CCC 489</strain>
    </source>
</reference>
<dbReference type="Proteomes" id="UP000811619">
    <property type="component" value="Unassembled WGS sequence"/>
</dbReference>
<dbReference type="OrthoDB" id="5429993at2759"/>
<protein>
    <submittedName>
        <fullName evidence="1">Uncharacterized protein</fullName>
    </submittedName>
</protein>
<proteinExistence type="predicted"/>
<keyword evidence="2" id="KW-1185">Reference proteome</keyword>
<accession>A0A8K0NEB3</accession>
<organism evidence="1 2">
    <name type="scientific">Claviceps africana</name>
    <dbReference type="NCBI Taxonomy" id="83212"/>
    <lineage>
        <taxon>Eukaryota</taxon>
        <taxon>Fungi</taxon>
        <taxon>Dikarya</taxon>
        <taxon>Ascomycota</taxon>
        <taxon>Pezizomycotina</taxon>
        <taxon>Sordariomycetes</taxon>
        <taxon>Hypocreomycetidae</taxon>
        <taxon>Hypocreales</taxon>
        <taxon>Clavicipitaceae</taxon>
        <taxon>Claviceps</taxon>
    </lineage>
</organism>
<evidence type="ECO:0000313" key="1">
    <source>
        <dbReference type="EMBL" id="KAG5912553.1"/>
    </source>
</evidence>
<evidence type="ECO:0000313" key="2">
    <source>
        <dbReference type="Proteomes" id="UP000811619"/>
    </source>
</evidence>
<dbReference type="EMBL" id="SRPY01001772">
    <property type="protein sequence ID" value="KAG5912553.1"/>
    <property type="molecule type" value="Genomic_DNA"/>
</dbReference>
<feature type="non-terminal residue" evidence="1">
    <location>
        <position position="1"/>
    </location>
</feature>
<sequence>ADPPHVLFADELDASWRDEVAALTRRLETWDTQFGAVADSAPGGGSTSALGRVLVGVGALLRGMLRELHAMGEMEALVLAREEAWLERMNREDEEAEADRAGAVWRVL</sequence>
<comment type="caution">
    <text evidence="1">The sequence shown here is derived from an EMBL/GenBank/DDBJ whole genome shotgun (WGS) entry which is preliminary data.</text>
</comment>
<gene>
    <name evidence="1" type="ORF">E4U42_002200</name>
</gene>
<dbReference type="AlphaFoldDB" id="A0A8K0NEB3"/>